<proteinExistence type="predicted"/>
<accession>A0ABD5QR82</accession>
<gene>
    <name evidence="3" type="ORF">ACFPJA_04880</name>
</gene>
<evidence type="ECO:0000313" key="4">
    <source>
        <dbReference type="Proteomes" id="UP001596145"/>
    </source>
</evidence>
<comment type="caution">
    <text evidence="3">The sequence shown here is derived from an EMBL/GenBank/DDBJ whole genome shotgun (WGS) entry which is preliminary data.</text>
</comment>
<dbReference type="InterPro" id="IPR036928">
    <property type="entry name" value="AS_sf"/>
</dbReference>
<dbReference type="EMBL" id="JBHSKV010000007">
    <property type="protein sequence ID" value="MFC5134056.1"/>
    <property type="molecule type" value="Genomic_DNA"/>
</dbReference>
<dbReference type="InterPro" id="IPR023631">
    <property type="entry name" value="Amidase_dom"/>
</dbReference>
<evidence type="ECO:0000313" key="3">
    <source>
        <dbReference type="EMBL" id="MFC5134056.1"/>
    </source>
</evidence>
<evidence type="ECO:0000259" key="2">
    <source>
        <dbReference type="Pfam" id="PF01425"/>
    </source>
</evidence>
<evidence type="ECO:0000256" key="1">
    <source>
        <dbReference type="SAM" id="MobiDB-lite"/>
    </source>
</evidence>
<dbReference type="Gene3D" id="3.90.1300.10">
    <property type="entry name" value="Amidase signature (AS) domain"/>
    <property type="match status" value="1"/>
</dbReference>
<reference evidence="3 4" key="1">
    <citation type="journal article" date="2019" name="Int. J. Syst. Evol. Microbiol.">
        <title>The Global Catalogue of Microorganisms (GCM) 10K type strain sequencing project: providing services to taxonomists for standard genome sequencing and annotation.</title>
        <authorList>
            <consortium name="The Broad Institute Genomics Platform"/>
            <consortium name="The Broad Institute Genome Sequencing Center for Infectious Disease"/>
            <person name="Wu L."/>
            <person name="Ma J."/>
        </authorList>
    </citation>
    <scope>NUCLEOTIDE SEQUENCE [LARGE SCALE GENOMIC DNA]</scope>
    <source>
        <strain evidence="3 4">CGMCC 1.16026</strain>
    </source>
</reference>
<dbReference type="SUPFAM" id="SSF75304">
    <property type="entry name" value="Amidase signature (AS) enzymes"/>
    <property type="match status" value="1"/>
</dbReference>
<dbReference type="RefSeq" id="WP_122104343.1">
    <property type="nucleotide sequence ID" value="NZ_JBHSKV010000007.1"/>
</dbReference>
<dbReference type="PANTHER" id="PTHR42678:SF5">
    <property type="entry name" value="GLUTAMYL-TRNA(GLN) AMIDOTRANSFERASE SUBUNIT A"/>
    <property type="match status" value="1"/>
</dbReference>
<feature type="region of interest" description="Disordered" evidence="1">
    <location>
        <begin position="145"/>
        <end position="166"/>
    </location>
</feature>
<dbReference type="PANTHER" id="PTHR42678">
    <property type="entry name" value="AMIDASE"/>
    <property type="match status" value="1"/>
</dbReference>
<sequence length="507" mass="53781">MDDRTNDGDFDVLEATVGEIHAAFEAEALTAEELVETYLDRIAEHADALNAILTVNGKAIERASELDERYAADGPVGPLHGIPTVIKDNHDTADMPTTAGSELFAEFGPDDDAFVVERLREAGAVILAKANLQELSFGVDSVSSLGGETRNPYAPDRRPSGSSGGTAAAVASNLAAVGTGTDTCSSVRSPPAFTNLVGVRPTRGLVSRTGIVPLSATQDTAGPITRTVADAARTLEAMVGYDPEDPVTALGVGEVPEDGYASHLDPDGLEGARIGVLRDLFEVSDPGNPAADTGEAVVSTIESAMAELEAAGATLVDPVEVVDEEFLDSARVVGKEFERDYDAYLAAHEGTPVDSLRELAESGTMAPSVEERVLEGGILDVDVDGLDDDLEYQRALARRETIRVETVNRLIADDLDALLYPPSMALPVEMPEHQPFSEMRCELSAHTGLPSIVLRAGFADASGDDGNEELPVGFELLGRPFDEPRLLELAYAYEQATGHRRPPERFA</sequence>
<keyword evidence="4" id="KW-1185">Reference proteome</keyword>
<dbReference type="Pfam" id="PF01425">
    <property type="entry name" value="Amidase"/>
    <property type="match status" value="1"/>
</dbReference>
<feature type="domain" description="Amidase" evidence="2">
    <location>
        <begin position="33"/>
        <end position="487"/>
    </location>
</feature>
<dbReference type="AlphaFoldDB" id="A0ABD5QR82"/>
<protein>
    <submittedName>
        <fullName evidence="3">Amidase</fullName>
    </submittedName>
</protein>
<organism evidence="3 4">
    <name type="scientific">Halorubrum glutamatedens</name>
    <dbReference type="NCBI Taxonomy" id="2707018"/>
    <lineage>
        <taxon>Archaea</taxon>
        <taxon>Methanobacteriati</taxon>
        <taxon>Methanobacteriota</taxon>
        <taxon>Stenosarchaea group</taxon>
        <taxon>Halobacteria</taxon>
        <taxon>Halobacteriales</taxon>
        <taxon>Haloferacaceae</taxon>
        <taxon>Halorubrum</taxon>
    </lineage>
</organism>
<dbReference type="Proteomes" id="UP001596145">
    <property type="component" value="Unassembled WGS sequence"/>
</dbReference>
<name>A0ABD5QR82_9EURY</name>